<dbReference type="AlphaFoldDB" id="A0A8X6QEA1"/>
<dbReference type="EMBL" id="BMAW01125861">
    <property type="protein sequence ID" value="GFU14375.1"/>
    <property type="molecule type" value="Genomic_DNA"/>
</dbReference>
<organism evidence="1 2">
    <name type="scientific">Nephila pilipes</name>
    <name type="common">Giant wood spider</name>
    <name type="synonym">Nephila maculata</name>
    <dbReference type="NCBI Taxonomy" id="299642"/>
    <lineage>
        <taxon>Eukaryota</taxon>
        <taxon>Metazoa</taxon>
        <taxon>Ecdysozoa</taxon>
        <taxon>Arthropoda</taxon>
        <taxon>Chelicerata</taxon>
        <taxon>Arachnida</taxon>
        <taxon>Araneae</taxon>
        <taxon>Araneomorphae</taxon>
        <taxon>Entelegynae</taxon>
        <taxon>Araneoidea</taxon>
        <taxon>Nephilidae</taxon>
        <taxon>Nephila</taxon>
    </lineage>
</organism>
<protein>
    <submittedName>
        <fullName evidence="1">Integrase catalytic domain-containing protein</fullName>
    </submittedName>
</protein>
<keyword evidence="2" id="KW-1185">Reference proteome</keyword>
<dbReference type="Proteomes" id="UP000887013">
    <property type="component" value="Unassembled WGS sequence"/>
</dbReference>
<dbReference type="PANTHER" id="PTHR47331:SF1">
    <property type="entry name" value="GAG-LIKE PROTEIN"/>
    <property type="match status" value="1"/>
</dbReference>
<name>A0A8X6QEA1_NEPPI</name>
<evidence type="ECO:0000313" key="2">
    <source>
        <dbReference type="Proteomes" id="UP000887013"/>
    </source>
</evidence>
<comment type="caution">
    <text evidence="1">The sequence shown here is derived from an EMBL/GenBank/DDBJ whole genome shotgun (WGS) entry which is preliminary data.</text>
</comment>
<dbReference type="Pfam" id="PF05380">
    <property type="entry name" value="Peptidase_A17"/>
    <property type="match status" value="1"/>
</dbReference>
<evidence type="ECO:0000313" key="1">
    <source>
        <dbReference type="EMBL" id="GFU14375.1"/>
    </source>
</evidence>
<proteinExistence type="predicted"/>
<gene>
    <name evidence="1" type="primary">AVEN_211950_1</name>
    <name evidence="1" type="ORF">NPIL_75441</name>
</gene>
<sequence length="132" mass="15341">MFMLRLNKKKRFEYSSQKFRSPWCLSPATLILKLLIQRSWNLKIGWDTVLPNDYLREFSFWLHDVNCLLNVKITRSLNIDKIHGLSLHVFCDASKNAYGTCDISSKNGKDSISVSFVYAKNRLAPLRKTAIQ</sequence>
<dbReference type="OrthoDB" id="6433822at2759"/>
<accession>A0A8X6QEA1</accession>
<dbReference type="InterPro" id="IPR008042">
    <property type="entry name" value="Retrotrans_Pao"/>
</dbReference>
<dbReference type="PANTHER" id="PTHR47331">
    <property type="entry name" value="PHD-TYPE DOMAIN-CONTAINING PROTEIN"/>
    <property type="match status" value="1"/>
</dbReference>
<reference evidence="1" key="1">
    <citation type="submission" date="2020-08" db="EMBL/GenBank/DDBJ databases">
        <title>Multicomponent nature underlies the extraordinary mechanical properties of spider dragline silk.</title>
        <authorList>
            <person name="Kono N."/>
            <person name="Nakamura H."/>
            <person name="Mori M."/>
            <person name="Yoshida Y."/>
            <person name="Ohtoshi R."/>
            <person name="Malay A.D."/>
            <person name="Moran D.A.P."/>
            <person name="Tomita M."/>
            <person name="Numata K."/>
            <person name="Arakawa K."/>
        </authorList>
    </citation>
    <scope>NUCLEOTIDE SEQUENCE</scope>
</reference>